<feature type="compositionally biased region" description="Basic and acidic residues" evidence="1">
    <location>
        <begin position="473"/>
        <end position="488"/>
    </location>
</feature>
<keyword evidence="3" id="KW-1185">Reference proteome</keyword>
<feature type="region of interest" description="Disordered" evidence="1">
    <location>
        <begin position="1"/>
        <end position="327"/>
    </location>
</feature>
<feature type="compositionally biased region" description="Low complexity" evidence="1">
    <location>
        <begin position="206"/>
        <end position="237"/>
    </location>
</feature>
<reference evidence="2" key="1">
    <citation type="journal article" date="2020" name="Stud. Mycol.">
        <title>101 Dothideomycetes genomes: a test case for predicting lifestyles and emergence of pathogens.</title>
        <authorList>
            <person name="Haridas S."/>
            <person name="Albert R."/>
            <person name="Binder M."/>
            <person name="Bloem J."/>
            <person name="Labutti K."/>
            <person name="Salamov A."/>
            <person name="Andreopoulos B."/>
            <person name="Baker S."/>
            <person name="Barry K."/>
            <person name="Bills G."/>
            <person name="Bluhm B."/>
            <person name="Cannon C."/>
            <person name="Castanera R."/>
            <person name="Culley D."/>
            <person name="Daum C."/>
            <person name="Ezra D."/>
            <person name="Gonzalez J."/>
            <person name="Henrissat B."/>
            <person name="Kuo A."/>
            <person name="Liang C."/>
            <person name="Lipzen A."/>
            <person name="Lutzoni F."/>
            <person name="Magnuson J."/>
            <person name="Mondo S."/>
            <person name="Nolan M."/>
            <person name="Ohm R."/>
            <person name="Pangilinan J."/>
            <person name="Park H.-J."/>
            <person name="Ramirez L."/>
            <person name="Alfaro M."/>
            <person name="Sun H."/>
            <person name="Tritt A."/>
            <person name="Yoshinaga Y."/>
            <person name="Zwiers L.-H."/>
            <person name="Turgeon B."/>
            <person name="Goodwin S."/>
            <person name="Spatafora J."/>
            <person name="Crous P."/>
            <person name="Grigoriev I."/>
        </authorList>
    </citation>
    <scope>NUCLEOTIDE SEQUENCE</scope>
    <source>
        <strain evidence="2">CBS 480.64</strain>
    </source>
</reference>
<feature type="compositionally biased region" description="Pro residues" evidence="1">
    <location>
        <begin position="310"/>
        <end position="319"/>
    </location>
</feature>
<organism evidence="2 3">
    <name type="scientific">Piedraia hortae CBS 480.64</name>
    <dbReference type="NCBI Taxonomy" id="1314780"/>
    <lineage>
        <taxon>Eukaryota</taxon>
        <taxon>Fungi</taxon>
        <taxon>Dikarya</taxon>
        <taxon>Ascomycota</taxon>
        <taxon>Pezizomycotina</taxon>
        <taxon>Dothideomycetes</taxon>
        <taxon>Dothideomycetidae</taxon>
        <taxon>Capnodiales</taxon>
        <taxon>Piedraiaceae</taxon>
        <taxon>Piedraia</taxon>
    </lineage>
</organism>
<name>A0A6A7CC98_9PEZI</name>
<feature type="region of interest" description="Disordered" evidence="1">
    <location>
        <begin position="350"/>
        <end position="443"/>
    </location>
</feature>
<dbReference type="OrthoDB" id="3946796at2759"/>
<protein>
    <submittedName>
        <fullName evidence="2">Uncharacterized protein</fullName>
    </submittedName>
</protein>
<feature type="compositionally biased region" description="Basic and acidic residues" evidence="1">
    <location>
        <begin position="28"/>
        <end position="40"/>
    </location>
</feature>
<feature type="compositionally biased region" description="Low complexity" evidence="1">
    <location>
        <begin position="411"/>
        <end position="423"/>
    </location>
</feature>
<evidence type="ECO:0000313" key="2">
    <source>
        <dbReference type="EMBL" id="KAF2864108.1"/>
    </source>
</evidence>
<proteinExistence type="predicted"/>
<dbReference type="AlphaFoldDB" id="A0A6A7CC98"/>
<feature type="compositionally biased region" description="Low complexity" evidence="1">
    <location>
        <begin position="134"/>
        <end position="148"/>
    </location>
</feature>
<dbReference type="EMBL" id="MU005958">
    <property type="protein sequence ID" value="KAF2864108.1"/>
    <property type="molecule type" value="Genomic_DNA"/>
</dbReference>
<feature type="compositionally biased region" description="Basic and acidic residues" evidence="1">
    <location>
        <begin position="398"/>
        <end position="408"/>
    </location>
</feature>
<evidence type="ECO:0000313" key="3">
    <source>
        <dbReference type="Proteomes" id="UP000799421"/>
    </source>
</evidence>
<feature type="compositionally biased region" description="Basic and acidic residues" evidence="1">
    <location>
        <begin position="433"/>
        <end position="443"/>
    </location>
</feature>
<feature type="region of interest" description="Disordered" evidence="1">
    <location>
        <begin position="473"/>
        <end position="507"/>
    </location>
</feature>
<evidence type="ECO:0000256" key="1">
    <source>
        <dbReference type="SAM" id="MobiDB-lite"/>
    </source>
</evidence>
<accession>A0A6A7CC98</accession>
<gene>
    <name evidence="2" type="ORF">K470DRAFT_267595</name>
</gene>
<dbReference type="Proteomes" id="UP000799421">
    <property type="component" value="Unassembled WGS sequence"/>
</dbReference>
<feature type="compositionally biased region" description="Basic and acidic residues" evidence="1">
    <location>
        <begin position="61"/>
        <end position="76"/>
    </location>
</feature>
<sequence>MIRMTRSKAAQVAKDGEQLSKELNGNHFPDDLKDDQERETPMMQSSGGSERKPLGEISPNGEEKDNVSAKAVDDKSFPVVDDDAGVNNSLVTDNPDRSPPSGGKPYLPDIVQKLRKDTGTPGKRSTSNKENVSPFAATTTPAGTPLAAQVPVTGSASGESVRGNGLPATDEHLASDSAQDDGNVGSRLPDEQESYTPKSTPNKAVAATAITPPKSAAPAASTSGKSKKPVPVVKPTKASQARISLAHPTKDGNHVNGNAAKPRPSSVHLARGSSIAPRVSTLPSLPEKFNPNSKVEIPHSKPRPISISFPTPPPPPKSSKPPTKSNFQLPGEAVAAKLKAAREARLLAVQEEEKDKKTFKARPVPKSLSRAPTVKGTAKSRARESILAGGSSGPLDQTAKRAVSDKAKINAAPRARAASAASATKGSVIEEEPGPKKATGKEILARPAIELRAARSEKEKKEAAVKLARAEAAERSRLLSREWAEKQKQKLMGKKGRDASHGSQIGA</sequence>